<dbReference type="Proteomes" id="UP000828390">
    <property type="component" value="Unassembled WGS sequence"/>
</dbReference>
<organism evidence="2 3">
    <name type="scientific">Dreissena polymorpha</name>
    <name type="common">Zebra mussel</name>
    <name type="synonym">Mytilus polymorpha</name>
    <dbReference type="NCBI Taxonomy" id="45954"/>
    <lineage>
        <taxon>Eukaryota</taxon>
        <taxon>Metazoa</taxon>
        <taxon>Spiralia</taxon>
        <taxon>Lophotrochozoa</taxon>
        <taxon>Mollusca</taxon>
        <taxon>Bivalvia</taxon>
        <taxon>Autobranchia</taxon>
        <taxon>Heteroconchia</taxon>
        <taxon>Euheterodonta</taxon>
        <taxon>Imparidentia</taxon>
        <taxon>Neoheterodontei</taxon>
        <taxon>Myida</taxon>
        <taxon>Dreissenoidea</taxon>
        <taxon>Dreissenidae</taxon>
        <taxon>Dreissena</taxon>
    </lineage>
</organism>
<proteinExistence type="predicted"/>
<gene>
    <name evidence="2" type="ORF">DPMN_172147</name>
</gene>
<evidence type="ECO:0000313" key="3">
    <source>
        <dbReference type="Proteomes" id="UP000828390"/>
    </source>
</evidence>
<feature type="region of interest" description="Disordered" evidence="1">
    <location>
        <begin position="25"/>
        <end position="50"/>
    </location>
</feature>
<keyword evidence="3" id="KW-1185">Reference proteome</keyword>
<reference evidence="2" key="1">
    <citation type="journal article" date="2019" name="bioRxiv">
        <title>The Genome of the Zebra Mussel, Dreissena polymorpha: A Resource for Invasive Species Research.</title>
        <authorList>
            <person name="McCartney M.A."/>
            <person name="Auch B."/>
            <person name="Kono T."/>
            <person name="Mallez S."/>
            <person name="Zhang Y."/>
            <person name="Obille A."/>
            <person name="Becker A."/>
            <person name="Abrahante J.E."/>
            <person name="Garbe J."/>
            <person name="Badalamenti J.P."/>
            <person name="Herman A."/>
            <person name="Mangelson H."/>
            <person name="Liachko I."/>
            <person name="Sullivan S."/>
            <person name="Sone E.D."/>
            <person name="Koren S."/>
            <person name="Silverstein K.A.T."/>
            <person name="Beckman K.B."/>
            <person name="Gohl D.M."/>
        </authorList>
    </citation>
    <scope>NUCLEOTIDE SEQUENCE</scope>
    <source>
        <strain evidence="2">Duluth1</strain>
        <tissue evidence="2">Whole animal</tissue>
    </source>
</reference>
<evidence type="ECO:0000256" key="1">
    <source>
        <dbReference type="SAM" id="MobiDB-lite"/>
    </source>
</evidence>
<reference evidence="2" key="2">
    <citation type="submission" date="2020-11" db="EMBL/GenBank/DDBJ databases">
        <authorList>
            <person name="McCartney M.A."/>
            <person name="Auch B."/>
            <person name="Kono T."/>
            <person name="Mallez S."/>
            <person name="Becker A."/>
            <person name="Gohl D.M."/>
            <person name="Silverstein K.A.T."/>
            <person name="Koren S."/>
            <person name="Bechman K.B."/>
            <person name="Herman A."/>
            <person name="Abrahante J.E."/>
            <person name="Garbe J."/>
        </authorList>
    </citation>
    <scope>NUCLEOTIDE SEQUENCE</scope>
    <source>
        <strain evidence="2">Duluth1</strain>
        <tissue evidence="2">Whole animal</tissue>
    </source>
</reference>
<dbReference type="AlphaFoldDB" id="A0A9D4E2K0"/>
<accession>A0A9D4E2K0</accession>
<sequence length="50" mass="5540">MHQMSSAQDKAHLWMPESARLSLKGSSLSIPTHAKDPYSTIPVRPSLHLT</sequence>
<comment type="caution">
    <text evidence="2">The sequence shown here is derived from an EMBL/GenBank/DDBJ whole genome shotgun (WGS) entry which is preliminary data.</text>
</comment>
<protein>
    <submittedName>
        <fullName evidence="2">Uncharacterized protein</fullName>
    </submittedName>
</protein>
<evidence type="ECO:0000313" key="2">
    <source>
        <dbReference type="EMBL" id="KAH3770850.1"/>
    </source>
</evidence>
<dbReference type="EMBL" id="JAIWYP010000009">
    <property type="protein sequence ID" value="KAH3770850.1"/>
    <property type="molecule type" value="Genomic_DNA"/>
</dbReference>
<name>A0A9D4E2K0_DREPO</name>